<evidence type="ECO:0000313" key="3">
    <source>
        <dbReference type="Proteomes" id="UP000679848"/>
    </source>
</evidence>
<accession>A0A810Q8N5</accession>
<feature type="transmembrane region" description="Helical" evidence="1">
    <location>
        <begin position="29"/>
        <end position="57"/>
    </location>
</feature>
<dbReference type="EMBL" id="AP023420">
    <property type="protein sequence ID" value="BCK84334.1"/>
    <property type="molecule type" value="Genomic_DNA"/>
</dbReference>
<reference evidence="2" key="1">
    <citation type="submission" date="2020-09" db="EMBL/GenBank/DDBJ databases">
        <title>New species isolated from human feces.</title>
        <authorList>
            <person name="Kitahara M."/>
            <person name="Shigeno Y."/>
            <person name="Shime M."/>
            <person name="Matsumoto Y."/>
            <person name="Nakamura S."/>
            <person name="Motooka D."/>
            <person name="Fukuoka S."/>
            <person name="Nishikawa H."/>
            <person name="Benno Y."/>
        </authorList>
    </citation>
    <scope>NUCLEOTIDE SEQUENCE</scope>
    <source>
        <strain evidence="2">MM59</strain>
    </source>
</reference>
<evidence type="ECO:0000313" key="2">
    <source>
        <dbReference type="EMBL" id="BCK84334.1"/>
    </source>
</evidence>
<organism evidence="2 3">
    <name type="scientific">Pusillibacter faecalis</name>
    <dbReference type="NCBI Taxonomy" id="2714358"/>
    <lineage>
        <taxon>Bacteria</taxon>
        <taxon>Bacillati</taxon>
        <taxon>Bacillota</taxon>
        <taxon>Clostridia</taxon>
        <taxon>Eubacteriales</taxon>
        <taxon>Oscillospiraceae</taxon>
        <taxon>Pusillibacter</taxon>
    </lineage>
</organism>
<dbReference type="AlphaFoldDB" id="A0A810Q8N5"/>
<protein>
    <submittedName>
        <fullName evidence="2">Uncharacterized protein</fullName>
    </submittedName>
</protein>
<keyword evidence="1" id="KW-0812">Transmembrane</keyword>
<dbReference type="RefSeq" id="WP_187032062.1">
    <property type="nucleotide sequence ID" value="NZ_AP023420.1"/>
</dbReference>
<keyword evidence="3" id="KW-1185">Reference proteome</keyword>
<dbReference type="KEGG" id="pfaa:MM59RIKEN_16530"/>
<proteinExistence type="predicted"/>
<dbReference type="Proteomes" id="UP000679848">
    <property type="component" value="Chromosome"/>
</dbReference>
<keyword evidence="1" id="KW-0472">Membrane</keyword>
<evidence type="ECO:0000256" key="1">
    <source>
        <dbReference type="SAM" id="Phobius"/>
    </source>
</evidence>
<sequence length="62" mass="6723">MLKKEIAQVEHWFHTEAERFMLRHQGLGILLIFMGVPLAALILVALGAGALALQAAWLSGGL</sequence>
<keyword evidence="1" id="KW-1133">Transmembrane helix</keyword>
<gene>
    <name evidence="2" type="ORF">MM59RIKEN_16530</name>
</gene>
<name>A0A810Q8N5_9FIRM</name>